<proteinExistence type="predicted"/>
<organism evidence="2 3">
    <name type="scientific">Vigna unguiculata</name>
    <name type="common">Cowpea</name>
    <dbReference type="NCBI Taxonomy" id="3917"/>
    <lineage>
        <taxon>Eukaryota</taxon>
        <taxon>Viridiplantae</taxon>
        <taxon>Streptophyta</taxon>
        <taxon>Embryophyta</taxon>
        <taxon>Tracheophyta</taxon>
        <taxon>Spermatophyta</taxon>
        <taxon>Magnoliopsida</taxon>
        <taxon>eudicotyledons</taxon>
        <taxon>Gunneridae</taxon>
        <taxon>Pentapetalae</taxon>
        <taxon>rosids</taxon>
        <taxon>fabids</taxon>
        <taxon>Fabales</taxon>
        <taxon>Fabaceae</taxon>
        <taxon>Papilionoideae</taxon>
        <taxon>50 kb inversion clade</taxon>
        <taxon>NPAAA clade</taxon>
        <taxon>indigoferoid/millettioid clade</taxon>
        <taxon>Phaseoleae</taxon>
        <taxon>Vigna</taxon>
    </lineage>
</organism>
<keyword evidence="3" id="KW-1185">Reference proteome</keyword>
<keyword evidence="1" id="KW-0732">Signal</keyword>
<sequence>MAPTTLIMCLVLLRLSPSYSLICVSADSLLKFIAEIDSSKLFIFALNQYCDWNV</sequence>
<protein>
    <submittedName>
        <fullName evidence="2">Uncharacterized protein</fullName>
    </submittedName>
</protein>
<feature type="signal peptide" evidence="1">
    <location>
        <begin position="1"/>
        <end position="20"/>
    </location>
</feature>
<dbReference type="AlphaFoldDB" id="A0A4D6M5X6"/>
<dbReference type="Proteomes" id="UP000501690">
    <property type="component" value="Linkage Group LG6"/>
</dbReference>
<gene>
    <name evidence="2" type="ORF">DEO72_LG6g588</name>
</gene>
<feature type="chain" id="PRO_5020028398" evidence="1">
    <location>
        <begin position="21"/>
        <end position="54"/>
    </location>
</feature>
<reference evidence="2 3" key="1">
    <citation type="submission" date="2019-04" db="EMBL/GenBank/DDBJ databases">
        <title>An improved genome assembly and genetic linkage map for asparagus bean, Vigna unguiculata ssp. sesquipedialis.</title>
        <authorList>
            <person name="Xia Q."/>
            <person name="Zhang R."/>
            <person name="Dong Y."/>
        </authorList>
    </citation>
    <scope>NUCLEOTIDE SEQUENCE [LARGE SCALE GENOMIC DNA]</scope>
    <source>
        <tissue evidence="2">Leaf</tissue>
    </source>
</reference>
<accession>A0A4D6M5X6</accession>
<evidence type="ECO:0000256" key="1">
    <source>
        <dbReference type="SAM" id="SignalP"/>
    </source>
</evidence>
<evidence type="ECO:0000313" key="3">
    <source>
        <dbReference type="Proteomes" id="UP000501690"/>
    </source>
</evidence>
<dbReference type="EMBL" id="CP039350">
    <property type="protein sequence ID" value="QCD95891.1"/>
    <property type="molecule type" value="Genomic_DNA"/>
</dbReference>
<evidence type="ECO:0000313" key="2">
    <source>
        <dbReference type="EMBL" id="QCD95891.1"/>
    </source>
</evidence>
<name>A0A4D6M5X6_VIGUN</name>